<feature type="compositionally biased region" description="Basic and acidic residues" evidence="1">
    <location>
        <begin position="985"/>
        <end position="997"/>
    </location>
</feature>
<evidence type="ECO:0000256" key="1">
    <source>
        <dbReference type="SAM" id="MobiDB-lite"/>
    </source>
</evidence>
<feature type="compositionally biased region" description="Polar residues" evidence="1">
    <location>
        <begin position="1101"/>
        <end position="1116"/>
    </location>
</feature>
<feature type="compositionally biased region" description="Polar residues" evidence="1">
    <location>
        <begin position="457"/>
        <end position="477"/>
    </location>
</feature>
<feature type="region of interest" description="Disordered" evidence="1">
    <location>
        <begin position="1286"/>
        <end position="1344"/>
    </location>
</feature>
<dbReference type="OrthoDB" id="3941926at2759"/>
<reference evidence="2 3" key="1">
    <citation type="journal article" date="2014" name="BMC Genomics">
        <title>Comparative genome sequencing reveals chemotype-specific gene clusters in the toxigenic black mold Stachybotrys.</title>
        <authorList>
            <person name="Semeiks J."/>
            <person name="Borek D."/>
            <person name="Otwinowski Z."/>
            <person name="Grishin N.V."/>
        </authorList>
    </citation>
    <scope>NUCLEOTIDE SEQUENCE [LARGE SCALE GENOMIC DNA]</scope>
    <source>
        <strain evidence="2 3">IBT 40285</strain>
    </source>
</reference>
<feature type="compositionally biased region" description="Low complexity" evidence="1">
    <location>
        <begin position="1511"/>
        <end position="1534"/>
    </location>
</feature>
<feature type="compositionally biased region" description="Polar residues" evidence="1">
    <location>
        <begin position="345"/>
        <end position="354"/>
    </location>
</feature>
<feature type="region of interest" description="Disordered" evidence="1">
    <location>
        <begin position="676"/>
        <end position="704"/>
    </location>
</feature>
<evidence type="ECO:0000313" key="3">
    <source>
        <dbReference type="Proteomes" id="UP000028524"/>
    </source>
</evidence>
<organism evidence="2 3">
    <name type="scientific">Stachybotrys chlorohalonatus (strain IBT 40285)</name>
    <dbReference type="NCBI Taxonomy" id="1283841"/>
    <lineage>
        <taxon>Eukaryota</taxon>
        <taxon>Fungi</taxon>
        <taxon>Dikarya</taxon>
        <taxon>Ascomycota</taxon>
        <taxon>Pezizomycotina</taxon>
        <taxon>Sordariomycetes</taxon>
        <taxon>Hypocreomycetidae</taxon>
        <taxon>Hypocreales</taxon>
        <taxon>Stachybotryaceae</taxon>
        <taxon>Stachybotrys</taxon>
    </lineage>
</organism>
<name>A0A084QEA9_STAC4</name>
<dbReference type="OMA" id="HARIPAC"/>
<dbReference type="STRING" id="1283841.A0A084QEA9"/>
<feature type="compositionally biased region" description="Polar residues" evidence="1">
    <location>
        <begin position="894"/>
        <end position="903"/>
    </location>
</feature>
<proteinExistence type="predicted"/>
<feature type="compositionally biased region" description="Polar residues" evidence="1">
    <location>
        <begin position="1418"/>
        <end position="1432"/>
    </location>
</feature>
<feature type="region of interest" description="Disordered" evidence="1">
    <location>
        <begin position="1360"/>
        <end position="1561"/>
    </location>
</feature>
<feature type="region of interest" description="Disordered" evidence="1">
    <location>
        <begin position="859"/>
        <end position="879"/>
    </location>
</feature>
<feature type="compositionally biased region" description="Low complexity" evidence="1">
    <location>
        <begin position="1294"/>
        <end position="1310"/>
    </location>
</feature>
<feature type="compositionally biased region" description="Polar residues" evidence="1">
    <location>
        <begin position="628"/>
        <end position="643"/>
    </location>
</feature>
<evidence type="ECO:0000313" key="2">
    <source>
        <dbReference type="EMBL" id="KFA62294.1"/>
    </source>
</evidence>
<feature type="region of interest" description="Disordered" evidence="1">
    <location>
        <begin position="277"/>
        <end position="296"/>
    </location>
</feature>
<gene>
    <name evidence="2" type="ORF">S40285_06545</name>
</gene>
<protein>
    <recommendedName>
        <fullName evidence="4">RRM domain-containing protein</fullName>
    </recommendedName>
</protein>
<feature type="region of interest" description="Disordered" evidence="1">
    <location>
        <begin position="618"/>
        <end position="662"/>
    </location>
</feature>
<feature type="compositionally biased region" description="Basic and acidic residues" evidence="1">
    <location>
        <begin position="1215"/>
        <end position="1225"/>
    </location>
</feature>
<feature type="compositionally biased region" description="Polar residues" evidence="1">
    <location>
        <begin position="825"/>
        <end position="840"/>
    </location>
</feature>
<feature type="region of interest" description="Disordered" evidence="1">
    <location>
        <begin position="793"/>
        <end position="840"/>
    </location>
</feature>
<feature type="region of interest" description="Disordered" evidence="1">
    <location>
        <begin position="971"/>
        <end position="1050"/>
    </location>
</feature>
<feature type="compositionally biased region" description="Basic residues" evidence="1">
    <location>
        <begin position="1205"/>
        <end position="1214"/>
    </location>
</feature>
<feature type="compositionally biased region" description="Polar residues" evidence="1">
    <location>
        <begin position="1360"/>
        <end position="1385"/>
    </location>
</feature>
<feature type="region of interest" description="Disordered" evidence="1">
    <location>
        <begin position="1063"/>
        <end position="1150"/>
    </location>
</feature>
<feature type="compositionally biased region" description="Polar residues" evidence="1">
    <location>
        <begin position="1022"/>
        <end position="1043"/>
    </location>
</feature>
<dbReference type="Proteomes" id="UP000028524">
    <property type="component" value="Unassembled WGS sequence"/>
</dbReference>
<feature type="compositionally biased region" description="Basic residues" evidence="1">
    <location>
        <begin position="794"/>
        <end position="805"/>
    </location>
</feature>
<feature type="region of interest" description="Disordered" evidence="1">
    <location>
        <begin position="444"/>
        <end position="477"/>
    </location>
</feature>
<evidence type="ECO:0008006" key="4">
    <source>
        <dbReference type="Google" id="ProtNLM"/>
    </source>
</evidence>
<feature type="compositionally biased region" description="Basic and acidic residues" evidence="1">
    <location>
        <begin position="1433"/>
        <end position="1446"/>
    </location>
</feature>
<dbReference type="HOGENOM" id="CLU_245922_0_0_1"/>
<feature type="compositionally biased region" description="Polar residues" evidence="1">
    <location>
        <begin position="1183"/>
        <end position="1201"/>
    </location>
</feature>
<feature type="region of interest" description="Disordered" evidence="1">
    <location>
        <begin position="894"/>
        <end position="944"/>
    </location>
</feature>
<accession>A0A084QEA9</accession>
<feature type="region of interest" description="Disordered" evidence="1">
    <location>
        <begin position="1163"/>
        <end position="1231"/>
    </location>
</feature>
<dbReference type="InParanoid" id="A0A084QEA9"/>
<dbReference type="EMBL" id="KL660806">
    <property type="protein sequence ID" value="KFA62294.1"/>
    <property type="molecule type" value="Genomic_DNA"/>
</dbReference>
<feature type="compositionally biased region" description="Low complexity" evidence="1">
    <location>
        <begin position="811"/>
        <end position="824"/>
    </location>
</feature>
<feature type="region of interest" description="Disordered" evidence="1">
    <location>
        <begin position="343"/>
        <end position="380"/>
    </location>
</feature>
<sequence>MADQAQQGPDPPHPILDSATFPKAWAHDQSHASQTTFSQFYPNGLPIVYNMVQDHHSPEVVQKYVENNLPAVFYTQPPANAKAVFSTSEGQRPFRAIGDVLTARHVHLWSKDEIQSVCNSIRQVFCHLMKGMPRPFCWDNLWTYFDAHDLYHYGALNLWNVMNHLYDENQIIYTDIMKEAAVWVGQWVDKWQANDGNESKLRLLNDAASPMVQVLTPADWESMGNINDNVLPMISSALRARRGRILSDGDQHSSDGPTDLLSACYSNDLQNWLVGEPKFHPSGLPPAPSAEPQPTRTPLEYLPTPCHVHQGNHYFLPSNPPSTRVVSGHAVQQLQASADAAMTNIKGSDSSSSIAPIEDADQPASPPFWNPQSSTGTEEPYPFKTLIEELAASASPVKGRKPRAASMSTPRLDLSQWYEESDGQGTPMVTISVPASAIIGKVAPLKNDQASPEENDSSPSRTLKNSPSVDKSYGQRTCSGNTVLAESKSQPSSTGAIALYQYPFTSVPPFEAKQGALRFPMASQTIPQAARIPTAQTTPIGTGGYSESIVLGLSVGMMPPHQVVGASSFAGSVSNQTLHLGSKDIAPPLVFYGNTHYGSVHTPPVSLNSNVDTHLYSENHENLPNFGNGVSSKSQQPHVSSLENGRMDHSRGGYRKGGRNGRYGLNKYTGGSVQRAGFQSHSNSRGGHQQNANRHRQSFSTQQESVRALSGIVCPNRQGKTGYIPYGYPETELLRKIADGLEKRYGQVEAIDPAGYGSFVVRFSQESYAVGAMDAHRGIMPEHQIAVAIEPAHKSKWAQRARNRSTRSLDDPLLSPSTPGLSSPVASSSYRPGQSTHIQQHQAVHVPPLFNHANNHSAFAATHAPGNPLFSSQGHQYPDNLSARRDVMIRAQASENDAQSQPTYGPYAASSPIQPSLGQARAETKDDDVSKEPPQPAISKDPVVSEAFKSHSIEIGQSMASAKETAKGLEQKYIPTKQMRSSSKFTDKEIEGRKQAWDRISMPQSTRKCKSTTRTDGENPLTVPQGQGSSADTSTRPNEQYSLHSALPSGTGATMALTAMLDQQKHDNGSKNEVSELSTQEAVSVVADEPHSLPTHGKAKMQQQMPDESVTTNTCTYDDADGPSKSAGPAVQTARSEKSKKTRAGNNKVEAYTLSEHGYSVAAGRSTPLPHARIPACTEAADSPNQGSTGKASSVSGQQPFGSVKGKRSKKKKNQKPEQATKEIYDGPGKINANNYTEEALAAPVLDDGSMNKAGKTAEKYISLMIDISQNDNQKPASLEKIEAQNEAAPDAAQTSGMTQGGTQWSGTQQVRNYENKNQKGGKGSLRVPKRRKQQPQSVFNIDYTPRVFGNLTASAGAATLQQSFPSRASSPNKNVSPSGTSSPQKGKKDLDPLAKIFEIPATTTTIPSRGQRDEGNMTANQPSEDTVQPSETVRESKAIKKETAKSSRKGRGKTASSALNQEGSERPDRKPSKRTKNPSHEKGQSFTEVTAPAEAKQEEKAPLNETDWPSLSASRQRAATATTASASSLWAARTRAESKASEPAMMMYPGNKASGNKSSN</sequence>
<feature type="compositionally biased region" description="Basic and acidic residues" evidence="1">
    <location>
        <begin position="922"/>
        <end position="931"/>
    </location>
</feature>
<keyword evidence="3" id="KW-1185">Reference proteome</keyword>
<feature type="compositionally biased region" description="Basic and acidic residues" evidence="1">
    <location>
        <begin position="1063"/>
        <end position="1074"/>
    </location>
</feature>